<feature type="transmembrane region" description="Helical" evidence="3">
    <location>
        <begin position="142"/>
        <end position="163"/>
    </location>
</feature>
<dbReference type="EMBL" id="UZAN01065331">
    <property type="protein sequence ID" value="VDP93940.1"/>
    <property type="molecule type" value="Genomic_DNA"/>
</dbReference>
<keyword evidence="3" id="KW-1133">Transmembrane helix</keyword>
<proteinExistence type="predicted"/>
<dbReference type="Proteomes" id="UP000272942">
    <property type="component" value="Unassembled WGS sequence"/>
</dbReference>
<reference evidence="6" key="1">
    <citation type="submission" date="2016-06" db="UniProtKB">
        <authorList>
            <consortium name="WormBaseParasite"/>
        </authorList>
    </citation>
    <scope>IDENTIFICATION</scope>
</reference>
<evidence type="ECO:0000313" key="6">
    <source>
        <dbReference type="WBParaSite" id="ECPE_0001671101-mRNA-1"/>
    </source>
</evidence>
<evidence type="ECO:0000313" key="4">
    <source>
        <dbReference type="EMBL" id="VDP93940.1"/>
    </source>
</evidence>
<dbReference type="AlphaFoldDB" id="A0A183BBT3"/>
<dbReference type="GO" id="GO:0042500">
    <property type="term" value="F:aspartic endopeptidase activity, intramembrane cleaving"/>
    <property type="evidence" value="ECO:0007669"/>
    <property type="project" value="InterPro"/>
</dbReference>
<dbReference type="InterPro" id="IPR007369">
    <property type="entry name" value="Peptidase_A22B_SPP"/>
</dbReference>
<keyword evidence="2" id="KW-0256">Endoplasmic reticulum</keyword>
<dbReference type="GO" id="GO:0006465">
    <property type="term" value="P:signal peptide processing"/>
    <property type="evidence" value="ECO:0007669"/>
    <property type="project" value="TreeGrafter"/>
</dbReference>
<evidence type="ECO:0000256" key="2">
    <source>
        <dbReference type="ARBA" id="ARBA00022824"/>
    </source>
</evidence>
<feature type="transmembrane region" description="Helical" evidence="3">
    <location>
        <begin position="23"/>
        <end position="43"/>
    </location>
</feature>
<organism evidence="6">
    <name type="scientific">Echinostoma caproni</name>
    <dbReference type="NCBI Taxonomy" id="27848"/>
    <lineage>
        <taxon>Eukaryota</taxon>
        <taxon>Metazoa</taxon>
        <taxon>Spiralia</taxon>
        <taxon>Lophotrochozoa</taxon>
        <taxon>Platyhelminthes</taxon>
        <taxon>Trematoda</taxon>
        <taxon>Digenea</taxon>
        <taxon>Plagiorchiida</taxon>
        <taxon>Echinostomata</taxon>
        <taxon>Echinostomatoidea</taxon>
        <taxon>Echinostomatidae</taxon>
        <taxon>Echinostoma</taxon>
    </lineage>
</organism>
<reference evidence="4 5" key="2">
    <citation type="submission" date="2018-11" db="EMBL/GenBank/DDBJ databases">
        <authorList>
            <consortium name="Pathogen Informatics"/>
        </authorList>
    </citation>
    <scope>NUCLEOTIDE SEQUENCE [LARGE SCALE GENOMIC DNA]</scope>
    <source>
        <strain evidence="4 5">Egypt</strain>
    </source>
</reference>
<name>A0A183BBT3_9TREM</name>
<keyword evidence="3" id="KW-0812">Transmembrane</keyword>
<dbReference type="PANTHER" id="PTHR12174">
    <property type="entry name" value="SIGNAL PEPTIDE PEPTIDASE"/>
    <property type="match status" value="1"/>
</dbReference>
<gene>
    <name evidence="4" type="ORF">ECPE_LOCUS16668</name>
</gene>
<comment type="subcellular location">
    <subcellularLocation>
        <location evidence="1">Endoplasmic reticulum membrane</location>
        <topology evidence="1">Multi-pass membrane protein</topology>
    </subcellularLocation>
</comment>
<evidence type="ECO:0000256" key="1">
    <source>
        <dbReference type="ARBA" id="ARBA00004477"/>
    </source>
</evidence>
<feature type="transmembrane region" description="Helical" evidence="3">
    <location>
        <begin position="64"/>
        <end position="82"/>
    </location>
</feature>
<dbReference type="PANTHER" id="PTHR12174:SF23">
    <property type="entry name" value="MINOR HISTOCOMPATIBILITY ANTIGEN H13"/>
    <property type="match status" value="1"/>
</dbReference>
<evidence type="ECO:0000256" key="3">
    <source>
        <dbReference type="SAM" id="Phobius"/>
    </source>
</evidence>
<dbReference type="Pfam" id="PF04258">
    <property type="entry name" value="Peptidase_A22B"/>
    <property type="match status" value="1"/>
</dbReference>
<protein>
    <submittedName>
        <fullName evidence="6">Derlin</fullName>
    </submittedName>
</protein>
<feature type="transmembrane region" description="Helical" evidence="3">
    <location>
        <begin position="113"/>
        <end position="130"/>
    </location>
</feature>
<dbReference type="GO" id="GO:0033619">
    <property type="term" value="P:membrane protein proteolysis"/>
    <property type="evidence" value="ECO:0007669"/>
    <property type="project" value="TreeGrafter"/>
</dbReference>
<keyword evidence="5" id="KW-1185">Reference proteome</keyword>
<dbReference type="GO" id="GO:0098554">
    <property type="term" value="C:cytoplasmic side of endoplasmic reticulum membrane"/>
    <property type="evidence" value="ECO:0007669"/>
    <property type="project" value="TreeGrafter"/>
</dbReference>
<accession>A0A183BBT3</accession>
<keyword evidence="3" id="KW-0472">Membrane</keyword>
<dbReference type="GO" id="GO:0098553">
    <property type="term" value="C:lumenal side of endoplasmic reticulum membrane"/>
    <property type="evidence" value="ECO:0007669"/>
    <property type="project" value="TreeGrafter"/>
</dbReference>
<dbReference type="WBParaSite" id="ECPE_0001671101-mRNA-1">
    <property type="protein sequence ID" value="ECPE_0001671101-mRNA-1"/>
    <property type="gene ID" value="ECPE_0001671101"/>
</dbReference>
<dbReference type="OrthoDB" id="29661at2759"/>
<evidence type="ECO:0000313" key="5">
    <source>
        <dbReference type="Proteomes" id="UP000272942"/>
    </source>
</evidence>
<sequence length="190" mass="21183">MDPATIVQNVTNTTADSVEPTPAGLFLSSTVLFLLALGPIFFGSLRSKAPQNESDVEVVTSRNAAVFPIYASGALFGIYIVFKVHFSGYWYLVLRYTCRFAMFLLFIRSPHWIANDCIAYSLAILAIEYIKLNKFVNGCLLLGGLFFYDIFWVFGTPVMVSVAKSLEAPIKSKQIVFINRLHHSRLSLPA</sequence>